<dbReference type="PANTHER" id="PTHR45654">
    <property type="entry name" value="HOMEOBOX-LEUCINE ZIPPER PROTEIN MERISTEM L1"/>
    <property type="match status" value="1"/>
</dbReference>
<dbReference type="OrthoDB" id="1304338at2759"/>
<evidence type="ECO:0000256" key="2">
    <source>
        <dbReference type="ARBA" id="ARBA00006789"/>
    </source>
</evidence>
<evidence type="ECO:0000313" key="13">
    <source>
        <dbReference type="EMBL" id="VFQ75676.1"/>
    </source>
</evidence>
<comment type="subcellular location">
    <subcellularLocation>
        <location evidence="1 9 10">Nucleus</location>
    </subcellularLocation>
</comment>
<evidence type="ECO:0000256" key="6">
    <source>
        <dbReference type="ARBA" id="ARBA00023155"/>
    </source>
</evidence>
<reference evidence="13 14" key="1">
    <citation type="submission" date="2018-04" db="EMBL/GenBank/DDBJ databases">
        <authorList>
            <person name="Vogel A."/>
        </authorList>
    </citation>
    <scope>NUCLEOTIDE SEQUENCE [LARGE SCALE GENOMIC DNA]</scope>
</reference>
<protein>
    <recommendedName>
        <fullName evidence="12">Homeobox domain-containing protein</fullName>
    </recommendedName>
</protein>
<evidence type="ECO:0000256" key="1">
    <source>
        <dbReference type="ARBA" id="ARBA00004123"/>
    </source>
</evidence>
<organism evidence="13 14">
    <name type="scientific">Cuscuta campestris</name>
    <dbReference type="NCBI Taxonomy" id="132261"/>
    <lineage>
        <taxon>Eukaryota</taxon>
        <taxon>Viridiplantae</taxon>
        <taxon>Streptophyta</taxon>
        <taxon>Embryophyta</taxon>
        <taxon>Tracheophyta</taxon>
        <taxon>Spermatophyta</taxon>
        <taxon>Magnoliopsida</taxon>
        <taxon>eudicotyledons</taxon>
        <taxon>Gunneridae</taxon>
        <taxon>Pentapetalae</taxon>
        <taxon>asterids</taxon>
        <taxon>lamiids</taxon>
        <taxon>Solanales</taxon>
        <taxon>Convolvulaceae</taxon>
        <taxon>Cuscuteae</taxon>
        <taxon>Cuscuta</taxon>
        <taxon>Cuscuta subgen. Grammica</taxon>
        <taxon>Cuscuta sect. Cleistogrammica</taxon>
    </lineage>
</organism>
<dbReference type="InterPro" id="IPR001356">
    <property type="entry name" value="HD"/>
</dbReference>
<evidence type="ECO:0000313" key="14">
    <source>
        <dbReference type="Proteomes" id="UP000595140"/>
    </source>
</evidence>
<dbReference type="GO" id="GO:0003677">
    <property type="term" value="F:DNA binding"/>
    <property type="evidence" value="ECO:0007669"/>
    <property type="project" value="UniProtKB-UniRule"/>
</dbReference>
<proteinExistence type="inferred from homology"/>
<keyword evidence="6 9" id="KW-0371">Homeobox</keyword>
<feature type="compositionally biased region" description="Basic residues" evidence="11">
    <location>
        <begin position="142"/>
        <end position="151"/>
    </location>
</feature>
<dbReference type="SMART" id="SM00389">
    <property type="entry name" value="HOX"/>
    <property type="match status" value="1"/>
</dbReference>
<accession>A0A484LHT8</accession>
<keyword evidence="8 9" id="KW-0539">Nucleus</keyword>
<evidence type="ECO:0000259" key="12">
    <source>
        <dbReference type="PROSITE" id="PS50071"/>
    </source>
</evidence>
<evidence type="ECO:0000256" key="10">
    <source>
        <dbReference type="RuleBase" id="RU000682"/>
    </source>
</evidence>
<keyword evidence="5 9" id="KW-0238">DNA-binding</keyword>
<dbReference type="Gene3D" id="1.10.10.60">
    <property type="entry name" value="Homeodomain-like"/>
    <property type="match status" value="1"/>
</dbReference>
<evidence type="ECO:0000256" key="7">
    <source>
        <dbReference type="ARBA" id="ARBA00023163"/>
    </source>
</evidence>
<keyword evidence="14" id="KW-1185">Reference proteome</keyword>
<keyword evidence="3" id="KW-0805">Transcription regulation</keyword>
<dbReference type="InterPro" id="IPR009057">
    <property type="entry name" value="Homeodomain-like_sf"/>
</dbReference>
<keyword evidence="4" id="KW-0175">Coiled coil</keyword>
<dbReference type="Proteomes" id="UP000595140">
    <property type="component" value="Unassembled WGS sequence"/>
</dbReference>
<dbReference type="PANTHER" id="PTHR45654:SF5">
    <property type="entry name" value="HOMEOBOX-LEUCINE ZIPPER PROTEIN ANTHOCYANINLESS 2-RELATED"/>
    <property type="match status" value="1"/>
</dbReference>
<comment type="similarity">
    <text evidence="2">Belongs to the HD-ZIP homeobox family. Class IV subfamily.</text>
</comment>
<dbReference type="CDD" id="cd00086">
    <property type="entry name" value="homeodomain"/>
    <property type="match status" value="1"/>
</dbReference>
<dbReference type="GO" id="GO:0005634">
    <property type="term" value="C:nucleus"/>
    <property type="evidence" value="ECO:0007669"/>
    <property type="project" value="UniProtKB-SubCell"/>
</dbReference>
<feature type="region of interest" description="Disordered" evidence="11">
    <location>
        <begin position="86"/>
        <end position="153"/>
    </location>
</feature>
<evidence type="ECO:0000256" key="4">
    <source>
        <dbReference type="ARBA" id="ARBA00023054"/>
    </source>
</evidence>
<evidence type="ECO:0000256" key="8">
    <source>
        <dbReference type="ARBA" id="ARBA00023242"/>
    </source>
</evidence>
<feature type="compositionally biased region" description="Basic and acidic residues" evidence="11">
    <location>
        <begin position="112"/>
        <end position="121"/>
    </location>
</feature>
<name>A0A484LHT8_9ASTE</name>
<evidence type="ECO:0000256" key="5">
    <source>
        <dbReference type="ARBA" id="ARBA00023125"/>
    </source>
</evidence>
<feature type="region of interest" description="Disordered" evidence="11">
    <location>
        <begin position="15"/>
        <end position="53"/>
    </location>
</feature>
<feature type="domain" description="Homeobox" evidence="12">
    <location>
        <begin position="141"/>
        <end position="196"/>
    </location>
</feature>
<dbReference type="PROSITE" id="PS50071">
    <property type="entry name" value="HOMEOBOX_2"/>
    <property type="match status" value="1"/>
</dbReference>
<evidence type="ECO:0000256" key="3">
    <source>
        <dbReference type="ARBA" id="ARBA00023015"/>
    </source>
</evidence>
<feature type="compositionally biased region" description="Basic and acidic residues" evidence="11">
    <location>
        <begin position="31"/>
        <end position="53"/>
    </location>
</feature>
<keyword evidence="7" id="KW-0804">Transcription</keyword>
<evidence type="ECO:0000256" key="11">
    <source>
        <dbReference type="SAM" id="MobiDB-lite"/>
    </source>
</evidence>
<dbReference type="Pfam" id="PF00046">
    <property type="entry name" value="Homeodomain"/>
    <property type="match status" value="1"/>
</dbReference>
<sequence>MTYDATRAGETFCHDATPRRVDDDGYQYRAGDVDRERPGEAEKPAFKYGDDVRLDADPDHATFHQDIDDLHRHKYWCQTEIEGQGEVSRIGESNNDGGSAGAGGHNSLGRRRREEEPESRSGSDNLEGGSGDDQDAADDKPPRKKRYHRHTPQQIQELEALFKECPHPDEKQRLELSKRLSLDIRQVKFWFQNRRT</sequence>
<evidence type="ECO:0000256" key="9">
    <source>
        <dbReference type="PROSITE-ProRule" id="PRU00108"/>
    </source>
</evidence>
<dbReference type="AlphaFoldDB" id="A0A484LHT8"/>
<dbReference type="SUPFAM" id="SSF46689">
    <property type="entry name" value="Homeodomain-like"/>
    <property type="match status" value="1"/>
</dbReference>
<dbReference type="FunFam" id="1.10.10.60:FF:000229">
    <property type="entry name" value="Homeobox-leucine zipper protein HDG1"/>
    <property type="match status" value="1"/>
</dbReference>
<dbReference type="EMBL" id="OOIL02001452">
    <property type="protein sequence ID" value="VFQ75676.1"/>
    <property type="molecule type" value="Genomic_DNA"/>
</dbReference>
<gene>
    <name evidence="13" type="ORF">CCAM_LOCUS17452</name>
</gene>
<dbReference type="InterPro" id="IPR042160">
    <property type="entry name" value="HD-Zip_IV"/>
</dbReference>